<reference evidence="1 2" key="1">
    <citation type="submission" date="2018-06" db="EMBL/GenBank/DDBJ databases">
        <title>Freshwater and sediment microbial communities from various areas in North America, analyzing microbe dynamics in response to fracking.</title>
        <authorList>
            <person name="Lamendella R."/>
        </authorList>
    </citation>
    <scope>NUCLEOTIDE SEQUENCE [LARGE SCALE GENOMIC DNA]</scope>
    <source>
        <strain evidence="1 2">114J</strain>
    </source>
</reference>
<evidence type="ECO:0000313" key="1">
    <source>
        <dbReference type="EMBL" id="RBP29700.1"/>
    </source>
</evidence>
<gene>
    <name evidence="1" type="ORF">DET50_10950</name>
</gene>
<dbReference type="Proteomes" id="UP000252995">
    <property type="component" value="Unassembled WGS sequence"/>
</dbReference>
<name>A0A366GR05_9GAMM</name>
<dbReference type="RefSeq" id="WP_113862674.1">
    <property type="nucleotide sequence ID" value="NZ_QNRO01000009.1"/>
</dbReference>
<dbReference type="Pfam" id="PF09526">
    <property type="entry name" value="DUF2387"/>
    <property type="match status" value="1"/>
</dbReference>
<dbReference type="AlphaFoldDB" id="A0A366GR05"/>
<sequence length="85" mass="9617">MASPKRFIAGAVCPRCAEMDKIMMFTDDNDKQIRECVACGFTDGLSEEPDTRVLELETRVNKRKNEDDHTVKQVVFFKSSADNGE</sequence>
<protein>
    <recommendedName>
        <fullName evidence="3">DNA-binding protein</fullName>
    </recommendedName>
</protein>
<dbReference type="STRING" id="379482.SAMN04487961_0637"/>
<evidence type="ECO:0000313" key="2">
    <source>
        <dbReference type="Proteomes" id="UP000252995"/>
    </source>
</evidence>
<organism evidence="1 2">
    <name type="scientific">Marinobacter pelagius</name>
    <dbReference type="NCBI Taxonomy" id="379482"/>
    <lineage>
        <taxon>Bacteria</taxon>
        <taxon>Pseudomonadati</taxon>
        <taxon>Pseudomonadota</taxon>
        <taxon>Gammaproteobacteria</taxon>
        <taxon>Pseudomonadales</taxon>
        <taxon>Marinobacteraceae</taxon>
        <taxon>Marinobacter</taxon>
    </lineage>
</organism>
<evidence type="ECO:0008006" key="3">
    <source>
        <dbReference type="Google" id="ProtNLM"/>
    </source>
</evidence>
<dbReference type="NCBIfam" id="TIGR02443">
    <property type="entry name" value="YheV family putative zinc ribbon protein"/>
    <property type="match status" value="1"/>
</dbReference>
<accession>A0A366GR05</accession>
<dbReference type="OrthoDB" id="5881059at2"/>
<dbReference type="InterPro" id="IPR012658">
    <property type="entry name" value="YheV"/>
</dbReference>
<comment type="caution">
    <text evidence="1">The sequence shown here is derived from an EMBL/GenBank/DDBJ whole genome shotgun (WGS) entry which is preliminary data.</text>
</comment>
<proteinExistence type="predicted"/>
<dbReference type="EMBL" id="QNRO01000009">
    <property type="protein sequence ID" value="RBP29700.1"/>
    <property type="molecule type" value="Genomic_DNA"/>
</dbReference>